<dbReference type="GO" id="GO:0005975">
    <property type="term" value="P:carbohydrate metabolic process"/>
    <property type="evidence" value="ECO:0007669"/>
    <property type="project" value="InterPro"/>
</dbReference>
<feature type="domain" description="Non-reducing end beta-L-arabinofuranosidase-like GH127 middle" evidence="2">
    <location>
        <begin position="356"/>
        <end position="436"/>
    </location>
</feature>
<evidence type="ECO:0000313" key="3">
    <source>
        <dbReference type="EMBL" id="CBI00142.1"/>
    </source>
</evidence>
<sequence>MRERYEITLQRVLSGACPAYTQEFLLADVRPTPGRRFTEYSGDLSGRYVGALATVARVYHTSFPGLDSLVERIIALQKPDGYFGSEFHYEKLTDQDLALLWGNGRLLVGLLEYYRYKPSQSVLAACTRLGNFLVRISPLMLSKDVRDEFGAAHFASSYICWTQQTEGLANLYQVTHDNRYKTLTEQIAAVIERRPGDHVHGYLTSLRGVMDLYQITTDTRLLRQCEAAWLDVVQSPDLLITGGVPEGWSPNKHRTEGCAEADWLRLNLSLWKATGDPKYLAMAERTTFNELAFNQFDTGDFGHRVLSDTGFQGDGAVRAWWCCTLHGLRYFPDIQTNAFHSADGALWYDLPIDSHIETASLSASATSSLAENGTIRITITSGGETPASLRIRKPEWAKSLTIRLNNIVSTSPVDEGYVHIRRRWKTGDVITVNYAMSLRTEATRQERVAYFYGPWLLGASASDNARYFNDLTTGNKLASATNAAPSGVRHSNRRFTVPIAVTTLRYTPAEFPDQQESMTLRAAAEQTGQLSTSWEFRFLTTADLSVVPEES</sequence>
<dbReference type="InterPro" id="IPR008928">
    <property type="entry name" value="6-hairpin_glycosidase_sf"/>
</dbReference>
<protein>
    <recommendedName>
        <fullName evidence="4">Non-reducing end beta-L-arabinofuranosidase</fullName>
    </recommendedName>
</protein>
<proteinExistence type="predicted"/>
<dbReference type="InterPro" id="IPR049046">
    <property type="entry name" value="Beta-AFase-like_GH127_middle"/>
</dbReference>
<dbReference type="InterPro" id="IPR012878">
    <property type="entry name" value="Beta-AFase-like_GH127_cat"/>
</dbReference>
<name>E6PYY3_9ZZZZ</name>
<dbReference type="Pfam" id="PF20736">
    <property type="entry name" value="Glyco_hydro127M"/>
    <property type="match status" value="1"/>
</dbReference>
<dbReference type="Gene3D" id="1.50.10.20">
    <property type="match status" value="1"/>
</dbReference>
<reference evidence="3" key="1">
    <citation type="submission" date="2009-10" db="EMBL/GenBank/DDBJ databases">
        <title>Diversity of trophic interactions inside an arsenic-rich microbial ecosystem.</title>
        <authorList>
            <person name="Bertin P.N."/>
            <person name="Heinrich-Salmeron A."/>
            <person name="Pelletier E."/>
            <person name="Goulhen-Chollet F."/>
            <person name="Arsene-Ploetze F."/>
            <person name="Gallien S."/>
            <person name="Calteau A."/>
            <person name="Vallenet D."/>
            <person name="Casiot C."/>
            <person name="Chane-Woon-Ming B."/>
            <person name="Giloteaux L."/>
            <person name="Barakat M."/>
            <person name="Bonnefoy V."/>
            <person name="Bruneel O."/>
            <person name="Chandler M."/>
            <person name="Cleiss J."/>
            <person name="Duran R."/>
            <person name="Elbaz-Poulichet F."/>
            <person name="Fonknechten N."/>
            <person name="Lauga B."/>
            <person name="Mornico D."/>
            <person name="Ortet P."/>
            <person name="Schaeffer C."/>
            <person name="Siguier P."/>
            <person name="Alexander Thil Smith A."/>
            <person name="Van Dorsselaer A."/>
            <person name="Weissenbach J."/>
            <person name="Medigue C."/>
            <person name="Le Paslier D."/>
        </authorList>
    </citation>
    <scope>NUCLEOTIDE SEQUENCE</scope>
</reference>
<evidence type="ECO:0000259" key="2">
    <source>
        <dbReference type="Pfam" id="PF20736"/>
    </source>
</evidence>
<feature type="domain" description="Non-reducing end beta-L-arabinofuranosidase-like GH127 catalytic" evidence="1">
    <location>
        <begin position="65"/>
        <end position="333"/>
    </location>
</feature>
<dbReference type="PANTHER" id="PTHR31151">
    <property type="entry name" value="PROLINE-TRNA LIGASE (DUF1680)"/>
    <property type="match status" value="1"/>
</dbReference>
<accession>E6PYY3</accession>
<dbReference type="PANTHER" id="PTHR31151:SF0">
    <property type="entry name" value="PROLINE-TRNA LIGASE (DUF1680)"/>
    <property type="match status" value="1"/>
</dbReference>
<evidence type="ECO:0000259" key="1">
    <source>
        <dbReference type="Pfam" id="PF07944"/>
    </source>
</evidence>
<dbReference type="AlphaFoldDB" id="E6PYY3"/>
<dbReference type="Pfam" id="PF07944">
    <property type="entry name" value="Beta-AFase-like_GH127_cat"/>
    <property type="match status" value="1"/>
</dbReference>
<organism evidence="3">
    <name type="scientific">mine drainage metagenome</name>
    <dbReference type="NCBI Taxonomy" id="410659"/>
    <lineage>
        <taxon>unclassified sequences</taxon>
        <taxon>metagenomes</taxon>
        <taxon>ecological metagenomes</taxon>
    </lineage>
</organism>
<evidence type="ECO:0008006" key="4">
    <source>
        <dbReference type="Google" id="ProtNLM"/>
    </source>
</evidence>
<gene>
    <name evidence="3" type="ORF">CARN3_1136</name>
</gene>
<dbReference type="SUPFAM" id="SSF48208">
    <property type="entry name" value="Six-hairpin glycosidases"/>
    <property type="match status" value="1"/>
</dbReference>
<comment type="caution">
    <text evidence="3">The sequence shown here is derived from an EMBL/GenBank/DDBJ whole genome shotgun (WGS) entry which is preliminary data.</text>
</comment>
<dbReference type="EMBL" id="CABN01000097">
    <property type="protein sequence ID" value="CBI00142.1"/>
    <property type="molecule type" value="Genomic_DNA"/>
</dbReference>